<evidence type="ECO:0000313" key="3">
    <source>
        <dbReference type="Proteomes" id="UP001222027"/>
    </source>
</evidence>
<comment type="caution">
    <text evidence="2">The sequence shown here is derived from an EMBL/GenBank/DDBJ whole genome shotgun (WGS) entry which is preliminary data.</text>
</comment>
<sequence length="85" mass="9491">MVIPFQETKLKLTRKHLALPLPLPMTRPRTWFQFDPAELIKSVVANDQEMRSHCGAATPSTNGFLSLIDDEDEDSILAESQPVGV</sequence>
<accession>A0AAV8Q9H3</accession>
<keyword evidence="3" id="KW-1185">Reference proteome</keyword>
<dbReference type="EMBL" id="JAQQAF010000001">
    <property type="protein sequence ID" value="KAJ8509570.1"/>
    <property type="molecule type" value="Genomic_DNA"/>
</dbReference>
<evidence type="ECO:0000313" key="1">
    <source>
        <dbReference type="EMBL" id="KAJ8455780.1"/>
    </source>
</evidence>
<gene>
    <name evidence="2" type="ORF">OPV22_000004</name>
    <name evidence="1" type="ORF">OPV22_035026</name>
</gene>
<evidence type="ECO:0000313" key="2">
    <source>
        <dbReference type="EMBL" id="KAJ8509570.1"/>
    </source>
</evidence>
<name>A0AAV8Q9H3_ENSVE</name>
<dbReference type="AlphaFoldDB" id="A0AAV8Q9H3"/>
<protein>
    <submittedName>
        <fullName evidence="2">Uncharacterized protein</fullName>
    </submittedName>
</protein>
<reference evidence="2 3" key="1">
    <citation type="submission" date="2022-12" db="EMBL/GenBank/DDBJ databases">
        <title>Chromosome-scale assembly of the Ensete ventricosum genome.</title>
        <authorList>
            <person name="Dussert Y."/>
            <person name="Stocks J."/>
            <person name="Wendawek A."/>
            <person name="Woldeyes F."/>
            <person name="Nichols R.A."/>
            <person name="Borrell J.S."/>
        </authorList>
    </citation>
    <scope>NUCLEOTIDE SEQUENCE [LARGE SCALE GENOMIC DNA]</scope>
    <source>
        <strain evidence="3">cv. Maze</strain>
        <strain evidence="2">MazeRef_0001</strain>
        <tissue evidence="2">Seeds</tissue>
    </source>
</reference>
<dbReference type="Proteomes" id="UP001222027">
    <property type="component" value="Unassembled WGS sequence"/>
</dbReference>
<dbReference type="EMBL" id="JAQQAF010000020">
    <property type="protein sequence ID" value="KAJ8455780.1"/>
    <property type="molecule type" value="Genomic_DNA"/>
</dbReference>
<organism evidence="2 3">
    <name type="scientific">Ensete ventricosum</name>
    <name type="common">Abyssinian banana</name>
    <name type="synonym">Musa ensete</name>
    <dbReference type="NCBI Taxonomy" id="4639"/>
    <lineage>
        <taxon>Eukaryota</taxon>
        <taxon>Viridiplantae</taxon>
        <taxon>Streptophyta</taxon>
        <taxon>Embryophyta</taxon>
        <taxon>Tracheophyta</taxon>
        <taxon>Spermatophyta</taxon>
        <taxon>Magnoliopsida</taxon>
        <taxon>Liliopsida</taxon>
        <taxon>Zingiberales</taxon>
        <taxon>Musaceae</taxon>
        <taxon>Ensete</taxon>
    </lineage>
</organism>
<proteinExistence type="predicted"/>